<keyword evidence="3" id="KW-1185">Reference proteome</keyword>
<proteinExistence type="predicted"/>
<keyword evidence="1" id="KW-0472">Membrane</keyword>
<dbReference type="RefSeq" id="WP_264790744.1">
    <property type="nucleotide sequence ID" value="NZ_AP026867.1"/>
</dbReference>
<protein>
    <submittedName>
        <fullName evidence="2">Uncharacterized protein</fullName>
    </submittedName>
</protein>
<dbReference type="KEGG" id="aup:AsAng_0000380"/>
<evidence type="ECO:0000313" key="3">
    <source>
        <dbReference type="Proteomes" id="UP001060919"/>
    </source>
</evidence>
<dbReference type="EMBL" id="AP026867">
    <property type="protein sequence ID" value="BDS09340.1"/>
    <property type="molecule type" value="Genomic_DNA"/>
</dbReference>
<sequence length="204" mass="23469">MMNWFLNAKHWQLFALIFGLPFFLQTIVIGEILTSIPIEGNLNPILFDLLMVPLFLGMGILWGWLWSIGVGLQSIIPEEHRMNIKRFKFLLIVPCAYLLFSLGMANVYNYSASPLEIKFFTVLLLLHLFSIFCTFYSFYFVAKALKTAELQRKVTWGDTLGAFILLSMYPLGIWRIQPKINTLMAESIPQTSKNPFEVLDDGVF</sequence>
<gene>
    <name evidence="2" type="ORF">AsAng_0000380</name>
</gene>
<feature type="transmembrane region" description="Helical" evidence="1">
    <location>
        <begin position="46"/>
        <end position="68"/>
    </location>
</feature>
<accession>A0A915VME5</accession>
<evidence type="ECO:0000313" key="2">
    <source>
        <dbReference type="EMBL" id="BDS09340.1"/>
    </source>
</evidence>
<feature type="transmembrane region" description="Helical" evidence="1">
    <location>
        <begin position="120"/>
        <end position="142"/>
    </location>
</feature>
<evidence type="ECO:0000256" key="1">
    <source>
        <dbReference type="SAM" id="Phobius"/>
    </source>
</evidence>
<dbReference type="Proteomes" id="UP001060919">
    <property type="component" value="Chromosome"/>
</dbReference>
<feature type="transmembrane region" description="Helical" evidence="1">
    <location>
        <begin position="154"/>
        <end position="174"/>
    </location>
</feature>
<reference evidence="2" key="1">
    <citation type="submission" date="2022-09" db="EMBL/GenBank/DDBJ databases">
        <title>Aureispira anguillicida sp. nov., isolated from Leptocephalus of Japanese eel Anguilla japonica.</title>
        <authorList>
            <person name="Yuasa K."/>
            <person name="Mekata T."/>
            <person name="Ikunari K."/>
        </authorList>
    </citation>
    <scope>NUCLEOTIDE SEQUENCE</scope>
    <source>
        <strain evidence="2">EL160426</strain>
    </source>
</reference>
<name>A0A915VME5_9BACT</name>
<keyword evidence="1" id="KW-1133">Transmembrane helix</keyword>
<keyword evidence="1" id="KW-0812">Transmembrane</keyword>
<feature type="transmembrane region" description="Helical" evidence="1">
    <location>
        <begin position="89"/>
        <end position="108"/>
    </location>
</feature>
<organism evidence="2 3">
    <name type="scientific">Aureispira anguillae</name>
    <dbReference type="NCBI Taxonomy" id="2864201"/>
    <lineage>
        <taxon>Bacteria</taxon>
        <taxon>Pseudomonadati</taxon>
        <taxon>Bacteroidota</taxon>
        <taxon>Saprospiria</taxon>
        <taxon>Saprospirales</taxon>
        <taxon>Saprospiraceae</taxon>
        <taxon>Aureispira</taxon>
    </lineage>
</organism>
<dbReference type="AlphaFoldDB" id="A0A915VME5"/>